<reference evidence="1 2" key="1">
    <citation type="journal article" date="2021" name="Hortic Res">
        <title>Chromosome-scale assembly of the Dendrobium chrysotoxum genome enhances the understanding of orchid evolution.</title>
        <authorList>
            <person name="Zhang Y."/>
            <person name="Zhang G.Q."/>
            <person name="Zhang D."/>
            <person name="Liu X.D."/>
            <person name="Xu X.Y."/>
            <person name="Sun W.H."/>
            <person name="Yu X."/>
            <person name="Zhu X."/>
            <person name="Wang Z.W."/>
            <person name="Zhao X."/>
            <person name="Zhong W.Y."/>
            <person name="Chen H."/>
            <person name="Yin W.L."/>
            <person name="Huang T."/>
            <person name="Niu S.C."/>
            <person name="Liu Z.J."/>
        </authorList>
    </citation>
    <scope>NUCLEOTIDE SEQUENCE [LARGE SCALE GENOMIC DNA]</scope>
    <source>
        <strain evidence="1">Lindl</strain>
    </source>
</reference>
<dbReference type="PANTHER" id="PTHR37696:SF1">
    <property type="entry name" value="ADENYLOSUCCINATE SYNTHETASE-RELATED"/>
    <property type="match status" value="1"/>
</dbReference>
<evidence type="ECO:0000313" key="1">
    <source>
        <dbReference type="EMBL" id="KAH0461481.1"/>
    </source>
</evidence>
<gene>
    <name evidence="1" type="ORF">IEQ34_009056</name>
</gene>
<proteinExistence type="predicted"/>
<organism evidence="1 2">
    <name type="scientific">Dendrobium chrysotoxum</name>
    <name type="common">Orchid</name>
    <dbReference type="NCBI Taxonomy" id="161865"/>
    <lineage>
        <taxon>Eukaryota</taxon>
        <taxon>Viridiplantae</taxon>
        <taxon>Streptophyta</taxon>
        <taxon>Embryophyta</taxon>
        <taxon>Tracheophyta</taxon>
        <taxon>Spermatophyta</taxon>
        <taxon>Magnoliopsida</taxon>
        <taxon>Liliopsida</taxon>
        <taxon>Asparagales</taxon>
        <taxon>Orchidaceae</taxon>
        <taxon>Epidendroideae</taxon>
        <taxon>Malaxideae</taxon>
        <taxon>Dendrobiinae</taxon>
        <taxon>Dendrobium</taxon>
    </lineage>
</organism>
<dbReference type="EMBL" id="JAGFBR010000009">
    <property type="protein sequence ID" value="KAH0461481.1"/>
    <property type="molecule type" value="Genomic_DNA"/>
</dbReference>
<accession>A0AAV7GZF3</accession>
<dbReference type="Proteomes" id="UP000775213">
    <property type="component" value="Unassembled WGS sequence"/>
</dbReference>
<evidence type="ECO:0000313" key="2">
    <source>
        <dbReference type="Proteomes" id="UP000775213"/>
    </source>
</evidence>
<keyword evidence="2" id="KW-1185">Reference proteome</keyword>
<sequence>MAVDPRTERLVRRTTMVAAATATYFLLVADYGTQDSAFGSVKRITESVKLSAKRFIFNSDKKDQLNDEENVKHKNVK</sequence>
<comment type="caution">
    <text evidence="1">The sequence shown here is derived from an EMBL/GenBank/DDBJ whole genome shotgun (WGS) entry which is preliminary data.</text>
</comment>
<dbReference type="AlphaFoldDB" id="A0AAV7GZF3"/>
<name>A0AAV7GZF3_DENCH</name>
<dbReference type="PANTHER" id="PTHR37696">
    <property type="entry name" value="ADENYLOSUCCINATE SYNTHETASE-RELATED"/>
    <property type="match status" value="1"/>
</dbReference>
<protein>
    <submittedName>
        <fullName evidence="1">Uncharacterized protein</fullName>
    </submittedName>
</protein>